<evidence type="ECO:0000313" key="1">
    <source>
        <dbReference type="EMBL" id="KAK3788128.1"/>
    </source>
</evidence>
<protein>
    <submittedName>
        <fullName evidence="1">Uncharacterized protein</fullName>
    </submittedName>
</protein>
<organism evidence="1 2">
    <name type="scientific">Elysia crispata</name>
    <name type="common">lettuce slug</name>
    <dbReference type="NCBI Taxonomy" id="231223"/>
    <lineage>
        <taxon>Eukaryota</taxon>
        <taxon>Metazoa</taxon>
        <taxon>Spiralia</taxon>
        <taxon>Lophotrochozoa</taxon>
        <taxon>Mollusca</taxon>
        <taxon>Gastropoda</taxon>
        <taxon>Heterobranchia</taxon>
        <taxon>Euthyneura</taxon>
        <taxon>Panpulmonata</taxon>
        <taxon>Sacoglossa</taxon>
        <taxon>Placobranchoidea</taxon>
        <taxon>Plakobranchidae</taxon>
        <taxon>Elysia</taxon>
    </lineage>
</organism>
<name>A0AAE1E0A2_9GAST</name>
<dbReference type="AlphaFoldDB" id="A0AAE1E0A2"/>
<keyword evidence="2" id="KW-1185">Reference proteome</keyword>
<reference evidence="1" key="1">
    <citation type="journal article" date="2023" name="G3 (Bethesda)">
        <title>A reference genome for the long-term kleptoplast-retaining sea slug Elysia crispata morphotype clarki.</title>
        <authorList>
            <person name="Eastman K.E."/>
            <person name="Pendleton A.L."/>
            <person name="Shaikh M.A."/>
            <person name="Suttiyut T."/>
            <person name="Ogas R."/>
            <person name="Tomko P."/>
            <person name="Gavelis G."/>
            <person name="Widhalm J.R."/>
            <person name="Wisecaver J.H."/>
        </authorList>
    </citation>
    <scope>NUCLEOTIDE SEQUENCE</scope>
    <source>
        <strain evidence="1">ECLA1</strain>
    </source>
</reference>
<evidence type="ECO:0000313" key="2">
    <source>
        <dbReference type="Proteomes" id="UP001283361"/>
    </source>
</evidence>
<proteinExistence type="predicted"/>
<dbReference type="EMBL" id="JAWDGP010001799">
    <property type="protein sequence ID" value="KAK3788128.1"/>
    <property type="molecule type" value="Genomic_DNA"/>
</dbReference>
<comment type="caution">
    <text evidence="1">The sequence shown here is derived from an EMBL/GenBank/DDBJ whole genome shotgun (WGS) entry which is preliminary data.</text>
</comment>
<accession>A0AAE1E0A2</accession>
<dbReference type="Proteomes" id="UP001283361">
    <property type="component" value="Unassembled WGS sequence"/>
</dbReference>
<gene>
    <name evidence="1" type="ORF">RRG08_063633</name>
</gene>
<sequence>MYNCPPESSLTSVLDQLTTKTLGGPCRPSVGQLTTNMSHRSADHHCSDSFSMTINSTDHQHTCKFLSDYQLLSGPFIGRNPAERVCSKTAIFSLFRGLRPDNARVFSILSHYSLTDTEQLIVVDFIASAAVPTTDRVVNSTMISPPTFLTVLPTNGAAVKPLY</sequence>